<accession>A0A0E0MKD0</accession>
<dbReference type="AlphaFoldDB" id="A0A0E0MKD0"/>
<reference evidence="2" key="1">
    <citation type="submission" date="2015-04" db="UniProtKB">
        <authorList>
            <consortium name="EnsemblPlants"/>
        </authorList>
    </citation>
    <scope>IDENTIFICATION</scope>
</reference>
<dbReference type="HOGENOM" id="CLU_2577973_0_0_1"/>
<keyword evidence="3" id="KW-1185">Reference proteome</keyword>
<protein>
    <submittedName>
        <fullName evidence="2">Uncharacterized protein</fullName>
    </submittedName>
</protein>
<dbReference type="Proteomes" id="UP000026962">
    <property type="component" value="Chromosome 12"/>
</dbReference>
<reference evidence="2" key="2">
    <citation type="submission" date="2018-05" db="EMBL/GenBank/DDBJ databases">
        <title>OpunRS2 (Oryza punctata Reference Sequence Version 2).</title>
        <authorList>
            <person name="Zhang J."/>
            <person name="Kudrna D."/>
            <person name="Lee S."/>
            <person name="Talag J."/>
            <person name="Welchert J."/>
            <person name="Wing R.A."/>
        </authorList>
    </citation>
    <scope>NUCLEOTIDE SEQUENCE [LARGE SCALE GENOMIC DNA]</scope>
</reference>
<feature type="compositionally biased region" description="Basic residues" evidence="1">
    <location>
        <begin position="7"/>
        <end position="19"/>
    </location>
</feature>
<name>A0A0E0MKD0_ORYPU</name>
<organism evidence="2">
    <name type="scientific">Oryza punctata</name>
    <name type="common">Red rice</name>
    <dbReference type="NCBI Taxonomy" id="4537"/>
    <lineage>
        <taxon>Eukaryota</taxon>
        <taxon>Viridiplantae</taxon>
        <taxon>Streptophyta</taxon>
        <taxon>Embryophyta</taxon>
        <taxon>Tracheophyta</taxon>
        <taxon>Spermatophyta</taxon>
        <taxon>Magnoliopsida</taxon>
        <taxon>Liliopsida</taxon>
        <taxon>Poales</taxon>
        <taxon>Poaceae</taxon>
        <taxon>BOP clade</taxon>
        <taxon>Oryzoideae</taxon>
        <taxon>Oryzeae</taxon>
        <taxon>Oryzinae</taxon>
        <taxon>Oryza</taxon>
    </lineage>
</organism>
<evidence type="ECO:0000256" key="1">
    <source>
        <dbReference type="SAM" id="MobiDB-lite"/>
    </source>
</evidence>
<evidence type="ECO:0000313" key="3">
    <source>
        <dbReference type="Proteomes" id="UP000026962"/>
    </source>
</evidence>
<dbReference type="Gramene" id="OPUNC12G04890.1">
    <property type="protein sequence ID" value="OPUNC12G04890.1"/>
    <property type="gene ID" value="OPUNC12G04890"/>
</dbReference>
<evidence type="ECO:0000313" key="2">
    <source>
        <dbReference type="EnsemblPlants" id="OPUNC12G04890.1"/>
    </source>
</evidence>
<proteinExistence type="predicted"/>
<sequence length="81" mass="9210">MTAAFISRKRGRKKTRRARKGDDATRDRAEAAWEERSRRARLTGGGDCSLEAVWGPPVSDLARERLTYGPGWWREDHVVGI</sequence>
<feature type="region of interest" description="Disordered" evidence="1">
    <location>
        <begin position="1"/>
        <end position="47"/>
    </location>
</feature>
<dbReference type="EnsemblPlants" id="OPUNC12G04890.1">
    <property type="protein sequence ID" value="OPUNC12G04890.1"/>
    <property type="gene ID" value="OPUNC12G04890"/>
</dbReference>
<feature type="compositionally biased region" description="Basic and acidic residues" evidence="1">
    <location>
        <begin position="20"/>
        <end position="37"/>
    </location>
</feature>